<proteinExistence type="predicted"/>
<dbReference type="KEGG" id="cth:Cthe_3211"/>
<dbReference type="Proteomes" id="UP000002145">
    <property type="component" value="Chromosome"/>
</dbReference>
<dbReference type="STRING" id="203119.Cthe_3211"/>
<dbReference type="eggNOG" id="COG1337">
    <property type="taxonomic scope" value="Bacteria"/>
</dbReference>
<dbReference type="GeneID" id="35804591"/>
<gene>
    <name evidence="3" type="ordered locus">Cthe_3211</name>
</gene>
<dbReference type="HOGENOM" id="CLU_510664_0_0_9"/>
<evidence type="ECO:0000313" key="4">
    <source>
        <dbReference type="Proteomes" id="UP000002145"/>
    </source>
</evidence>
<dbReference type="EMBL" id="CP000568">
    <property type="protein sequence ID" value="ABN54406.1"/>
    <property type="molecule type" value="Genomic_DNA"/>
</dbReference>
<reference evidence="4" key="1">
    <citation type="submission" date="2007-02" db="EMBL/GenBank/DDBJ databases">
        <title>Complete sequence of Clostridium thermocellum ATCC 27405.</title>
        <authorList>
            <consortium name="US DOE Joint Genome Institute"/>
            <person name="Copeland A."/>
            <person name="Lucas S."/>
            <person name="Lapidus A."/>
            <person name="Barry K."/>
            <person name="Detter J.C."/>
            <person name="Glavina del Rio T."/>
            <person name="Hammon N."/>
            <person name="Israni S."/>
            <person name="Dalin E."/>
            <person name="Tice H."/>
            <person name="Pitluck S."/>
            <person name="Chertkov O."/>
            <person name="Brettin T."/>
            <person name="Bruce D."/>
            <person name="Han C."/>
            <person name="Tapia R."/>
            <person name="Gilna P."/>
            <person name="Schmutz J."/>
            <person name="Larimer F."/>
            <person name="Land M."/>
            <person name="Hauser L."/>
            <person name="Kyrpides N."/>
            <person name="Mikhailova N."/>
            <person name="Wu J.H.D."/>
            <person name="Newcomb M."/>
            <person name="Richardson P."/>
        </authorList>
    </citation>
    <scope>NUCLEOTIDE SEQUENCE [LARGE SCALE GENOMIC DNA]</scope>
    <source>
        <strain evidence="4">ATCC 27405 / DSM 1237 / JCM 9322 / NBRC 103400 / NCIMB 10682 / NRRL B-4536 / VPI 7372</strain>
    </source>
</reference>
<keyword evidence="4" id="KW-1185">Reference proteome</keyword>
<name>A3DKC7_ACET2</name>
<dbReference type="RefSeq" id="WP_003511811.1">
    <property type="nucleotide sequence ID" value="NC_009012.1"/>
</dbReference>
<evidence type="ECO:0000256" key="1">
    <source>
        <dbReference type="ARBA" id="ARBA00023118"/>
    </source>
</evidence>
<reference evidence="3 4" key="2">
    <citation type="journal article" date="2013" name="Biotechnol. Biofuels">
        <title>Global transcriptome analysis of Clostridium thermocellum ATCC 27405 during growth on dilute acid pretreated Populus and switchgrass.</title>
        <authorList>
            <person name="Wilson C.M."/>
            <person name="Rodriguez M.Jr."/>
            <person name="Johnson C.M."/>
            <person name="Martin S.L."/>
            <person name="Chu T.M."/>
            <person name="Wolfinger R.D."/>
            <person name="Hauser L.J."/>
            <person name="Land M.L."/>
            <person name="Klingeman D.M."/>
            <person name="Syed M.H."/>
            <person name="Ragauskas A.J."/>
            <person name="Tschaplinski T.J."/>
            <person name="Mielenz J.R."/>
            <person name="Brown S.D."/>
        </authorList>
    </citation>
    <scope>NUCLEOTIDE SEQUENCE [LARGE SCALE GENOMIC DNA]</scope>
    <source>
        <strain evidence="4">ATCC 27405 / DSM 1237 / JCM 9322 / NBRC 103400 / NCIMB 10682 / NRRL B-4536 / VPI 7372</strain>
    </source>
</reference>
<dbReference type="InterPro" id="IPR005537">
    <property type="entry name" value="RAMP_III_fam"/>
</dbReference>
<accession>A3DKC7</accession>
<evidence type="ECO:0000313" key="3">
    <source>
        <dbReference type="EMBL" id="ABN54406.1"/>
    </source>
</evidence>
<evidence type="ECO:0000259" key="2">
    <source>
        <dbReference type="Pfam" id="PF03787"/>
    </source>
</evidence>
<dbReference type="AlphaFoldDB" id="A3DKC7"/>
<feature type="domain" description="CRISPR type III-associated protein" evidence="2">
    <location>
        <begin position="10"/>
        <end position="205"/>
    </location>
</feature>
<protein>
    <recommendedName>
        <fullName evidence="2">CRISPR type III-associated protein domain-containing protein</fullName>
    </recommendedName>
</protein>
<organism evidence="3 4">
    <name type="scientific">Acetivibrio thermocellus (strain ATCC 27405 / DSM 1237 / JCM 9322 / NBRC 103400 / NCIMB 10682 / NRRL B-4536 / VPI 7372)</name>
    <name type="common">Clostridium thermocellum</name>
    <dbReference type="NCBI Taxonomy" id="203119"/>
    <lineage>
        <taxon>Bacteria</taxon>
        <taxon>Bacillati</taxon>
        <taxon>Bacillota</taxon>
        <taxon>Clostridia</taxon>
        <taxon>Eubacteriales</taxon>
        <taxon>Oscillospiraceae</taxon>
        <taxon>Acetivibrio</taxon>
    </lineage>
</organism>
<dbReference type="OrthoDB" id="482771at2"/>
<dbReference type="Pfam" id="PF03787">
    <property type="entry name" value="RAMPs"/>
    <property type="match status" value="1"/>
</dbReference>
<keyword evidence="1" id="KW-0051">Antiviral defense</keyword>
<sequence length="533" mass="61770">MHKCIQFDIQALEPLKLGKFERDSNNEYSYSYIPGSVVKGAVAWGLVEEKGFVPKEILNGSSIFYNAYPLLDGNPAIPMMQGYMGDKQEIRSNKDNVRVVHSFNRKIENSIPLNNYEFVVKDAENEKLLLGYNPGKIENLHINKKDALNDSSKLKMFRYEAIRKGECFRAYIRVPEEHYDDIVKILSKDYIYFGGSRGSGYGKCRVTGIKEVSAVCLYESDLDIKEDLYIYFLSDAILYYDGKVNTYIPENELKEMLGIEGKCEYVESYSGLGVAASYNTLYRTNTVCYTAVLKGSVIKYRVEGKINPDRIKKLASEGVGLRREDGYGQIAVLGKIQDDMVVSRYRKNDIVEKSDIELTDEDKRVVNMILCNIFKTRSKLQIEKMVIELLKDVNRPQESLQSQIGKLLNIFQNGFYQTEDDFRKYLNEYLEHIRKKKGKAVWHKLYDFTVANTLDKFRSERLSIQKMLEDFVQNKFNSVFREIENIVNKGITLGIYKYPVESQKAQVLHNLKMDFFISFFEYCLRMKEKEVIS</sequence>
<dbReference type="GO" id="GO:0051607">
    <property type="term" value="P:defense response to virus"/>
    <property type="evidence" value="ECO:0007669"/>
    <property type="project" value="UniProtKB-KW"/>
</dbReference>